<feature type="domain" description="Aminoglycoside phosphotransferase" evidence="1">
    <location>
        <begin position="26"/>
        <end position="249"/>
    </location>
</feature>
<sequence length="339" mass="37148">MTPDELQAVGRWMSAHVPGYSGPLSATKFATGQSNPTYRLNAASGAYVLRRKPPGKLLKSAHAVDREFRVQKALWDTDVPVPKVLALCEDESVIGSMFYIMDHVSGRSFPDPTMPDAVPGERADILSEMALTLAAIHEVDLEATGLAEYGPPGNYYARQLDRWAQQWEASKTVDLPDMERLIGWLRANLPEDDGQRTLVHGDYRIDNLLFASEGSRVTAVLDWELSTIGHPYADLAAVLMQWKLPPGEEGRGLAGIDRSELGLPSDEAFVATYCEARGIGPIDGLSYYVAFAFFRMGAILEGVKRRALDGNASNPESGLRLGAWVPRFAALGLRSAEER</sequence>
<accession>A0ABW3ZDY1</accession>
<evidence type="ECO:0000313" key="3">
    <source>
        <dbReference type="Proteomes" id="UP001597135"/>
    </source>
</evidence>
<dbReference type="Proteomes" id="UP001597135">
    <property type="component" value="Unassembled WGS sequence"/>
</dbReference>
<dbReference type="EMBL" id="JBHTMU010000001">
    <property type="protein sequence ID" value="MFD1340930.1"/>
    <property type="molecule type" value="Genomic_DNA"/>
</dbReference>
<dbReference type="InterPro" id="IPR011009">
    <property type="entry name" value="Kinase-like_dom_sf"/>
</dbReference>
<gene>
    <name evidence="2" type="ORF">ACFQ4E_00680</name>
</gene>
<dbReference type="Gene3D" id="3.90.1200.10">
    <property type="match status" value="1"/>
</dbReference>
<dbReference type="PANTHER" id="PTHR47829:SF3">
    <property type="entry name" value="AMINOGLYCOSIDE PHOSPHOTRANSFERASE DOMAIN-CONTAINING PROTEIN"/>
    <property type="match status" value="1"/>
</dbReference>
<dbReference type="InterPro" id="IPR052898">
    <property type="entry name" value="ACAD10-like"/>
</dbReference>
<dbReference type="InterPro" id="IPR002575">
    <property type="entry name" value="Aminoglycoside_PTrfase"/>
</dbReference>
<dbReference type="SUPFAM" id="SSF56112">
    <property type="entry name" value="Protein kinase-like (PK-like)"/>
    <property type="match status" value="1"/>
</dbReference>
<evidence type="ECO:0000259" key="1">
    <source>
        <dbReference type="Pfam" id="PF01636"/>
    </source>
</evidence>
<proteinExistence type="predicted"/>
<reference evidence="3" key="1">
    <citation type="journal article" date="2019" name="Int. J. Syst. Evol. Microbiol.">
        <title>The Global Catalogue of Microorganisms (GCM) 10K type strain sequencing project: providing services to taxonomists for standard genome sequencing and annotation.</title>
        <authorList>
            <consortium name="The Broad Institute Genomics Platform"/>
            <consortium name="The Broad Institute Genome Sequencing Center for Infectious Disease"/>
            <person name="Wu L."/>
            <person name="Ma J."/>
        </authorList>
    </citation>
    <scope>NUCLEOTIDE SEQUENCE [LARGE SCALE GENOMIC DNA]</scope>
    <source>
        <strain evidence="3">CCUG 62953</strain>
    </source>
</reference>
<dbReference type="Pfam" id="PF01636">
    <property type="entry name" value="APH"/>
    <property type="match status" value="1"/>
</dbReference>
<dbReference type="PANTHER" id="PTHR47829">
    <property type="entry name" value="HYDROLASE, PUTATIVE (AFU_ORTHOLOGUE AFUA_1G12880)-RELATED"/>
    <property type="match status" value="1"/>
</dbReference>
<dbReference type="RefSeq" id="WP_386800989.1">
    <property type="nucleotide sequence ID" value="NZ_JBHTMU010000001.1"/>
</dbReference>
<name>A0ABW3ZDY1_9RHOB</name>
<evidence type="ECO:0000313" key="2">
    <source>
        <dbReference type="EMBL" id="MFD1340930.1"/>
    </source>
</evidence>
<comment type="caution">
    <text evidence="2">The sequence shown here is derived from an EMBL/GenBank/DDBJ whole genome shotgun (WGS) entry which is preliminary data.</text>
</comment>
<dbReference type="CDD" id="cd05154">
    <property type="entry name" value="ACAD10_11_N-like"/>
    <property type="match status" value="1"/>
</dbReference>
<dbReference type="InterPro" id="IPR041726">
    <property type="entry name" value="ACAD10_11_N"/>
</dbReference>
<dbReference type="Gene3D" id="3.30.200.20">
    <property type="entry name" value="Phosphorylase Kinase, domain 1"/>
    <property type="match status" value="1"/>
</dbReference>
<protein>
    <submittedName>
        <fullName evidence="2">Phosphotransferase family protein</fullName>
    </submittedName>
</protein>
<keyword evidence="3" id="KW-1185">Reference proteome</keyword>
<organism evidence="2 3">
    <name type="scientific">Litorisediminicola beolgyonensis</name>
    <dbReference type="NCBI Taxonomy" id="1173614"/>
    <lineage>
        <taxon>Bacteria</taxon>
        <taxon>Pseudomonadati</taxon>
        <taxon>Pseudomonadota</taxon>
        <taxon>Alphaproteobacteria</taxon>
        <taxon>Rhodobacterales</taxon>
        <taxon>Paracoccaceae</taxon>
        <taxon>Litorisediminicola</taxon>
    </lineage>
</organism>